<reference evidence="1 2" key="1">
    <citation type="submission" date="2015-01" db="EMBL/GenBank/DDBJ databases">
        <title>Genome sequence of the beneficial rhizobacterium Pseudomonas fluorescens 2-79.</title>
        <authorList>
            <person name="Thuermer A."/>
            <person name="Daniel R."/>
        </authorList>
    </citation>
    <scope>NUCLEOTIDE SEQUENCE [LARGE SCALE GENOMIC DNA]</scope>
    <source>
        <strain evidence="1 2">2-79</strain>
    </source>
</reference>
<gene>
    <name evidence="1" type="ORF">PFLU3_56840</name>
</gene>
<dbReference type="RefSeq" id="WP_043051816.1">
    <property type="nucleotide sequence ID" value="NZ_JXCQ01000134.1"/>
</dbReference>
<dbReference type="PATRIC" id="fig|294.125.peg.5848"/>
<organism evidence="1 2">
    <name type="scientific">Pseudomonas fluorescens</name>
    <dbReference type="NCBI Taxonomy" id="294"/>
    <lineage>
        <taxon>Bacteria</taxon>
        <taxon>Pseudomonadati</taxon>
        <taxon>Pseudomonadota</taxon>
        <taxon>Gammaproteobacteria</taxon>
        <taxon>Pseudomonadales</taxon>
        <taxon>Pseudomonadaceae</taxon>
        <taxon>Pseudomonas</taxon>
    </lineage>
</organism>
<evidence type="ECO:0000313" key="1">
    <source>
        <dbReference type="EMBL" id="KIR14158.1"/>
    </source>
</evidence>
<accession>A0A0D0RVU3</accession>
<dbReference type="AlphaFoldDB" id="A0A0D0RVU3"/>
<dbReference type="CDD" id="cd14743">
    <property type="entry name" value="PAAR_CT_1"/>
    <property type="match status" value="1"/>
</dbReference>
<proteinExistence type="predicted"/>
<evidence type="ECO:0000313" key="2">
    <source>
        <dbReference type="Proteomes" id="UP000032210"/>
    </source>
</evidence>
<dbReference type="EMBL" id="JXCQ01000134">
    <property type="protein sequence ID" value="KIR14158.1"/>
    <property type="molecule type" value="Genomic_DNA"/>
</dbReference>
<protein>
    <submittedName>
        <fullName evidence="1">PAAR motif protein</fullName>
    </submittedName>
</protein>
<dbReference type="Gene3D" id="2.60.200.60">
    <property type="match status" value="2"/>
</dbReference>
<sequence length="85" mass="8585">MPAVVLVGHDHDCPMCGPTTINSGTRNVTVNGRAVARVGDALGCGAVIISGSPSMTVNGKAVARVGDTTDHEGVLENGDASWLIN</sequence>
<dbReference type="InterPro" id="IPR008727">
    <property type="entry name" value="PAAR_motif"/>
</dbReference>
<comment type="caution">
    <text evidence="1">The sequence shown here is derived from an EMBL/GenBank/DDBJ whole genome shotgun (WGS) entry which is preliminary data.</text>
</comment>
<dbReference type="Proteomes" id="UP000032210">
    <property type="component" value="Unassembled WGS sequence"/>
</dbReference>
<name>A0A0D0RVU3_PSEFL</name>
<dbReference type="Pfam" id="PF05488">
    <property type="entry name" value="PAAR_motif"/>
    <property type="match status" value="1"/>
</dbReference>